<dbReference type="GO" id="GO:0045148">
    <property type="term" value="F:tripeptide aminopeptidase activity"/>
    <property type="evidence" value="ECO:0007669"/>
    <property type="project" value="UniProtKB-UniRule"/>
</dbReference>
<dbReference type="EC" id="3.4.11.4" evidence="9"/>
<dbReference type="NCBIfam" id="NF003976">
    <property type="entry name" value="PRK05469.1"/>
    <property type="match status" value="1"/>
</dbReference>
<dbReference type="PROSITE" id="PS00758">
    <property type="entry name" value="ARGE_DAPE_CPG2_1"/>
    <property type="match status" value="1"/>
</dbReference>
<evidence type="ECO:0000256" key="3">
    <source>
        <dbReference type="ARBA" id="ARBA00022438"/>
    </source>
</evidence>
<dbReference type="NCBIfam" id="TIGR01882">
    <property type="entry name" value="peptidase-T"/>
    <property type="match status" value="1"/>
</dbReference>
<accession>A0A6N8HXK2</accession>
<feature type="binding site" evidence="11">
    <location>
        <position position="378"/>
    </location>
    <ligand>
        <name>Zn(2+)</name>
        <dbReference type="ChEBI" id="CHEBI:29105"/>
        <label>2</label>
    </ligand>
</feature>
<evidence type="ECO:0000256" key="1">
    <source>
        <dbReference type="ARBA" id="ARBA00000870"/>
    </source>
</evidence>
<dbReference type="NCBIfam" id="NF009920">
    <property type="entry name" value="PRK13381.1"/>
    <property type="match status" value="1"/>
</dbReference>
<dbReference type="GO" id="GO:0006518">
    <property type="term" value="P:peptide metabolic process"/>
    <property type="evidence" value="ECO:0007669"/>
    <property type="project" value="InterPro"/>
</dbReference>
<dbReference type="InterPro" id="IPR001261">
    <property type="entry name" value="ArgE/DapE_CS"/>
</dbReference>
<name>A0A6N8HXK2_9FIRM</name>
<proteinExistence type="inferred from homology"/>
<dbReference type="Gene3D" id="3.30.70.360">
    <property type="match status" value="1"/>
</dbReference>
<evidence type="ECO:0000256" key="5">
    <source>
        <dbReference type="ARBA" id="ARBA00022723"/>
    </source>
</evidence>
<feature type="active site" description="Proton acceptor" evidence="10">
    <location>
        <position position="173"/>
    </location>
</feature>
<feature type="binding site" evidence="11">
    <location>
        <position position="140"/>
    </location>
    <ligand>
        <name>Zn(2+)</name>
        <dbReference type="ChEBI" id="CHEBI:29105"/>
        <label>2</label>
    </ligand>
</feature>
<evidence type="ECO:0000256" key="8">
    <source>
        <dbReference type="ARBA" id="ARBA00023049"/>
    </source>
</evidence>
<dbReference type="Gene3D" id="3.40.630.10">
    <property type="entry name" value="Zn peptidases"/>
    <property type="match status" value="1"/>
</dbReference>
<dbReference type="InterPro" id="IPR011650">
    <property type="entry name" value="Peptidase_M20_dimer"/>
</dbReference>
<comment type="similarity">
    <text evidence="2">Belongs to the peptidase M20B family.</text>
</comment>
<dbReference type="InterPro" id="IPR036264">
    <property type="entry name" value="Bact_exopeptidase_dim_dom"/>
</dbReference>
<protein>
    <recommendedName>
        <fullName evidence="9">Peptidase T</fullName>
        <ecNumber evidence="9">3.4.11.4</ecNumber>
    </recommendedName>
</protein>
<evidence type="ECO:0000256" key="11">
    <source>
        <dbReference type="PIRSR" id="PIRSR037215-2"/>
    </source>
</evidence>
<feature type="binding site" evidence="11">
    <location>
        <position position="140"/>
    </location>
    <ligand>
        <name>Zn(2+)</name>
        <dbReference type="ChEBI" id="CHEBI:29105"/>
        <label>1</label>
    </ligand>
</feature>
<dbReference type="PANTHER" id="PTHR42994:SF1">
    <property type="entry name" value="PEPTIDASE T"/>
    <property type="match status" value="1"/>
</dbReference>
<evidence type="ECO:0000256" key="4">
    <source>
        <dbReference type="ARBA" id="ARBA00022670"/>
    </source>
</evidence>
<dbReference type="Proteomes" id="UP000469440">
    <property type="component" value="Unassembled WGS sequence"/>
</dbReference>
<dbReference type="RefSeq" id="WP_156990034.1">
    <property type="nucleotide sequence ID" value="NZ_VWXL01000027.1"/>
</dbReference>
<dbReference type="Pfam" id="PF01546">
    <property type="entry name" value="Peptidase_M20"/>
    <property type="match status" value="1"/>
</dbReference>
<dbReference type="SUPFAM" id="SSF53187">
    <property type="entry name" value="Zn-dependent exopeptidases"/>
    <property type="match status" value="1"/>
</dbReference>
<evidence type="ECO:0000256" key="9">
    <source>
        <dbReference type="NCBIfam" id="TIGR01882"/>
    </source>
</evidence>
<dbReference type="Pfam" id="PF07687">
    <property type="entry name" value="M20_dimer"/>
    <property type="match status" value="1"/>
</dbReference>
<dbReference type="PANTHER" id="PTHR42994">
    <property type="entry name" value="PEPTIDASE T"/>
    <property type="match status" value="1"/>
</dbReference>
<feature type="active site" evidence="10">
    <location>
        <position position="79"/>
    </location>
</feature>
<keyword evidence="6 13" id="KW-0378">Hydrolase</keyword>
<dbReference type="InterPro" id="IPR010161">
    <property type="entry name" value="Peptidase_M20B"/>
</dbReference>
<feature type="binding site" evidence="11">
    <location>
        <position position="77"/>
    </location>
    <ligand>
        <name>Zn(2+)</name>
        <dbReference type="ChEBI" id="CHEBI:29105"/>
        <label>1</label>
    </ligand>
</feature>
<keyword evidence="3 13" id="KW-0031">Aminopeptidase</keyword>
<dbReference type="GO" id="GO:0005829">
    <property type="term" value="C:cytosol"/>
    <property type="evidence" value="ECO:0007669"/>
    <property type="project" value="TreeGrafter"/>
</dbReference>
<dbReference type="EMBL" id="VWXL01000027">
    <property type="protein sequence ID" value="MVB10409.1"/>
    <property type="molecule type" value="Genomic_DNA"/>
</dbReference>
<feature type="domain" description="Peptidase M20 dimerisation" evidence="12">
    <location>
        <begin position="205"/>
        <end position="306"/>
    </location>
</feature>
<sequence length="404" mass="44233">MKAFERLIHYTSFDTMSSEDSESCPSTPGQLVLADALAEEMKSLGFSDVRRDDSGYVYGTLPANCETAAPVIGLIAHMDTSEAAPGAGIKPRIVKNYGGGDIVLNREKNIVMRAQDYRNLSDYVGDDLIVTDGTTLLGADDKAGVAEILTAVEELNKNHTPHGAIAVAFTPDEEIGRGADHFDVEGFGADFAYTVDGGTLGELEYENFNAAGAVVTVHGVSVHPGDAKNRMRSAAQFAMEFHSMLPAAETPEHTEGYEGFYHLTRISGDAEEAELRYIIRDHDRNQFESRKETVRRIADYLNDKYGVGTFELSLTDSYYNMKQEIEKHPEIIERAERAMKEAGVTPRAVAIRGGTDGARLSFMGLPCPNLPTGGQNFHGRFEFIPIQAMDKIVEILVHLVKTDS</sequence>
<dbReference type="PIRSF" id="PIRSF037215">
    <property type="entry name" value="Peptidase_M20B"/>
    <property type="match status" value="1"/>
</dbReference>
<evidence type="ECO:0000256" key="6">
    <source>
        <dbReference type="ARBA" id="ARBA00022801"/>
    </source>
</evidence>
<dbReference type="GO" id="GO:0006508">
    <property type="term" value="P:proteolysis"/>
    <property type="evidence" value="ECO:0007669"/>
    <property type="project" value="UniProtKB-UniRule"/>
</dbReference>
<evidence type="ECO:0000313" key="14">
    <source>
        <dbReference type="Proteomes" id="UP000469440"/>
    </source>
</evidence>
<evidence type="ECO:0000313" key="13">
    <source>
        <dbReference type="EMBL" id="MVB10409.1"/>
    </source>
</evidence>
<dbReference type="GO" id="GO:0008270">
    <property type="term" value="F:zinc ion binding"/>
    <property type="evidence" value="ECO:0007669"/>
    <property type="project" value="InterPro"/>
</dbReference>
<evidence type="ECO:0000256" key="7">
    <source>
        <dbReference type="ARBA" id="ARBA00022833"/>
    </source>
</evidence>
<feature type="binding site" evidence="11">
    <location>
        <position position="196"/>
    </location>
    <ligand>
        <name>Zn(2+)</name>
        <dbReference type="ChEBI" id="CHEBI:29105"/>
        <label>1</label>
    </ligand>
</feature>
<dbReference type="InterPro" id="IPR002933">
    <property type="entry name" value="Peptidase_M20"/>
</dbReference>
<feature type="binding site" evidence="11">
    <location>
        <position position="174"/>
    </location>
    <ligand>
        <name>Zn(2+)</name>
        <dbReference type="ChEBI" id="CHEBI:29105"/>
        <label>2</label>
    </ligand>
</feature>
<comment type="catalytic activity">
    <reaction evidence="1">
        <text>Release of the N-terminal residue from a tripeptide.</text>
        <dbReference type="EC" id="3.4.11.4"/>
    </reaction>
</comment>
<evidence type="ECO:0000256" key="2">
    <source>
        <dbReference type="ARBA" id="ARBA00009692"/>
    </source>
</evidence>
<dbReference type="PROSITE" id="PS00759">
    <property type="entry name" value="ARGE_DAPE_CPG2_2"/>
    <property type="match status" value="1"/>
</dbReference>
<keyword evidence="5 11" id="KW-0479">Metal-binding</keyword>
<dbReference type="OrthoDB" id="9804934at2"/>
<comment type="caution">
    <text evidence="13">The sequence shown here is derived from an EMBL/GenBank/DDBJ whole genome shotgun (WGS) entry which is preliminary data.</text>
</comment>
<keyword evidence="8" id="KW-0482">Metalloprotease</keyword>
<dbReference type="CDD" id="cd03892">
    <property type="entry name" value="M20_peptT"/>
    <property type="match status" value="1"/>
</dbReference>
<evidence type="ECO:0000259" key="12">
    <source>
        <dbReference type="Pfam" id="PF07687"/>
    </source>
</evidence>
<gene>
    <name evidence="13" type="primary">pepT</name>
    <name evidence="13" type="ORF">CAFE_10970</name>
</gene>
<dbReference type="AlphaFoldDB" id="A0A6N8HXK2"/>
<organism evidence="13 14">
    <name type="scientific">Caproicibacter fermentans</name>
    <dbReference type="NCBI Taxonomy" id="2576756"/>
    <lineage>
        <taxon>Bacteria</taxon>
        <taxon>Bacillati</taxon>
        <taxon>Bacillota</taxon>
        <taxon>Clostridia</taxon>
        <taxon>Eubacteriales</taxon>
        <taxon>Acutalibacteraceae</taxon>
        <taxon>Caproicibacter</taxon>
    </lineage>
</organism>
<keyword evidence="7 11" id="KW-0862">Zinc</keyword>
<evidence type="ECO:0000256" key="10">
    <source>
        <dbReference type="PIRSR" id="PIRSR037215-1"/>
    </source>
</evidence>
<dbReference type="SUPFAM" id="SSF55031">
    <property type="entry name" value="Bacterial exopeptidase dimerisation domain"/>
    <property type="match status" value="1"/>
</dbReference>
<comment type="cofactor">
    <cofactor evidence="11">
        <name>Zn(2+)</name>
        <dbReference type="ChEBI" id="CHEBI:29105"/>
    </cofactor>
    <text evidence="11">Binds 2 Zn(2+) ions per subunit.</text>
</comment>
<keyword evidence="4" id="KW-0645">Protease</keyword>
<dbReference type="GO" id="GO:0008237">
    <property type="term" value="F:metallopeptidase activity"/>
    <property type="evidence" value="ECO:0007669"/>
    <property type="project" value="UniProtKB-KW"/>
</dbReference>
<reference evidence="13 14" key="1">
    <citation type="submission" date="2019-09" db="EMBL/GenBank/DDBJ databases">
        <title>Genome sequence of Clostridium sp. EA1.</title>
        <authorList>
            <person name="Poehlein A."/>
            <person name="Bengelsdorf F.R."/>
            <person name="Daniel R."/>
        </authorList>
    </citation>
    <scope>NUCLEOTIDE SEQUENCE [LARGE SCALE GENOMIC DNA]</scope>
    <source>
        <strain evidence="13 14">EA1</strain>
    </source>
</reference>
<keyword evidence="14" id="KW-1185">Reference proteome</keyword>